<evidence type="ECO:0000256" key="1">
    <source>
        <dbReference type="ARBA" id="ARBA00009003"/>
    </source>
</evidence>
<name>A0A8H3J6P0_9LECA</name>
<protein>
    <recommendedName>
        <fullName evidence="7">Glycosyltransferase family 32 protein</fullName>
    </recommendedName>
</protein>
<feature type="chain" id="PRO_5034723395" description="Glycosyltransferase family 32 protein" evidence="4">
    <location>
        <begin position="26"/>
        <end position="425"/>
    </location>
</feature>
<keyword evidence="6" id="KW-1185">Reference proteome</keyword>
<proteinExistence type="inferred from homology"/>
<accession>A0A8H3J6P0</accession>
<organism evidence="5 6">
    <name type="scientific">Imshaugia aleurites</name>
    <dbReference type="NCBI Taxonomy" id="172621"/>
    <lineage>
        <taxon>Eukaryota</taxon>
        <taxon>Fungi</taxon>
        <taxon>Dikarya</taxon>
        <taxon>Ascomycota</taxon>
        <taxon>Pezizomycotina</taxon>
        <taxon>Lecanoromycetes</taxon>
        <taxon>OSLEUM clade</taxon>
        <taxon>Lecanoromycetidae</taxon>
        <taxon>Lecanorales</taxon>
        <taxon>Lecanorineae</taxon>
        <taxon>Parmeliaceae</taxon>
        <taxon>Imshaugia</taxon>
    </lineage>
</organism>
<comment type="similarity">
    <text evidence="1">Belongs to the glycosyltransferase 32 family.</text>
</comment>
<feature type="signal peptide" evidence="4">
    <location>
        <begin position="1"/>
        <end position="25"/>
    </location>
</feature>
<evidence type="ECO:0008006" key="7">
    <source>
        <dbReference type="Google" id="ProtNLM"/>
    </source>
</evidence>
<dbReference type="OrthoDB" id="3647at2759"/>
<comment type="caution">
    <text evidence="5">The sequence shown here is derived from an EMBL/GenBank/DDBJ whole genome shotgun (WGS) entry which is preliminary data.</text>
</comment>
<dbReference type="AlphaFoldDB" id="A0A8H3J6P0"/>
<dbReference type="InterPro" id="IPR007577">
    <property type="entry name" value="GlycoTrfase_DXD_sugar-bd_CS"/>
</dbReference>
<dbReference type="InterPro" id="IPR029044">
    <property type="entry name" value="Nucleotide-diphossugar_trans"/>
</dbReference>
<evidence type="ECO:0000256" key="3">
    <source>
        <dbReference type="SAM" id="MobiDB-lite"/>
    </source>
</evidence>
<dbReference type="Pfam" id="PF04488">
    <property type="entry name" value="Gly_transf_sug"/>
    <property type="match status" value="1"/>
</dbReference>
<dbReference type="PANTHER" id="PTHR32385">
    <property type="entry name" value="MANNOSYL PHOSPHORYLINOSITOL CERAMIDE SYNTHASE"/>
    <property type="match status" value="1"/>
</dbReference>
<dbReference type="Proteomes" id="UP000664534">
    <property type="component" value="Unassembled WGS sequence"/>
</dbReference>
<evidence type="ECO:0000256" key="4">
    <source>
        <dbReference type="SAM" id="SignalP"/>
    </source>
</evidence>
<dbReference type="GO" id="GO:0016020">
    <property type="term" value="C:membrane"/>
    <property type="evidence" value="ECO:0007669"/>
    <property type="project" value="GOC"/>
</dbReference>
<evidence type="ECO:0000313" key="5">
    <source>
        <dbReference type="EMBL" id="CAF9941519.1"/>
    </source>
</evidence>
<evidence type="ECO:0000256" key="2">
    <source>
        <dbReference type="ARBA" id="ARBA00022679"/>
    </source>
</evidence>
<dbReference type="SUPFAM" id="SSF53448">
    <property type="entry name" value="Nucleotide-diphospho-sugar transferases"/>
    <property type="match status" value="1"/>
</dbReference>
<dbReference type="PANTHER" id="PTHR32385:SF23">
    <property type="entry name" value="NUCLEOTIDE-DIPHOSPHO-SUGAR TRANSFERASE"/>
    <property type="match status" value="1"/>
</dbReference>
<gene>
    <name evidence="5" type="ORF">IMSHALPRED_002766</name>
</gene>
<dbReference type="GO" id="GO:0051999">
    <property type="term" value="P:mannosyl-inositol phosphorylceramide biosynthetic process"/>
    <property type="evidence" value="ECO:0007669"/>
    <property type="project" value="TreeGrafter"/>
</dbReference>
<dbReference type="Gene3D" id="3.90.550.20">
    <property type="match status" value="1"/>
</dbReference>
<evidence type="ECO:0000313" key="6">
    <source>
        <dbReference type="Proteomes" id="UP000664534"/>
    </source>
</evidence>
<sequence length="425" mass="48149">MRYSRSPPFTIIAALLLALCVSVYTLRNAQTDSPPRFFEFQHHPYTPSFTLHSSAASKARQISPAELMARPLPSGPHMPKLLHQSWSSTNLPAKFEQWSLSCREMNSDFEWVLWADDDNRLLVEKYAPQFLAKYDSLKSEIYRADAVRNLYMFLFGGVYADLDTECLRPYETLFAQHDISSSSRSEINSTQDTTSAPTTNATATSTSSILSSMSDPRTAFLARMGNDYSKKHSIPNAWMASTPSHPFWLLPLNLVASGTKPYGDWPEAVTGPDALFYLVNEYLKNYSGNEDAEARFGEYLRRSELRELYVESLPEKNPRASAGERRHEMVLLGKETIFPYWWGEKDLESVCRAGAEGFDPETCKDILDVQALGSWSVTYWSHSWNKEGGHDEGHLSAMESWIGLSGKKLLPGATKRRKRRELLLI</sequence>
<dbReference type="InterPro" id="IPR051706">
    <property type="entry name" value="Glycosyltransferase_domain"/>
</dbReference>
<keyword evidence="4" id="KW-0732">Signal</keyword>
<dbReference type="GO" id="GO:0000030">
    <property type="term" value="F:mannosyltransferase activity"/>
    <property type="evidence" value="ECO:0007669"/>
    <property type="project" value="TreeGrafter"/>
</dbReference>
<reference evidence="5" key="1">
    <citation type="submission" date="2021-03" db="EMBL/GenBank/DDBJ databases">
        <authorList>
            <person name="Tagirdzhanova G."/>
        </authorList>
    </citation>
    <scope>NUCLEOTIDE SEQUENCE</scope>
</reference>
<keyword evidence="2" id="KW-0808">Transferase</keyword>
<feature type="region of interest" description="Disordered" evidence="3">
    <location>
        <begin position="184"/>
        <end position="210"/>
    </location>
</feature>
<dbReference type="EMBL" id="CAJPDT010000150">
    <property type="protein sequence ID" value="CAF9941519.1"/>
    <property type="molecule type" value="Genomic_DNA"/>
</dbReference>